<evidence type="ECO:0000313" key="2">
    <source>
        <dbReference type="Proteomes" id="UP000299102"/>
    </source>
</evidence>
<proteinExistence type="predicted"/>
<accession>A0A4C1XNL0</accession>
<comment type="caution">
    <text evidence="1">The sequence shown here is derived from an EMBL/GenBank/DDBJ whole genome shotgun (WGS) entry which is preliminary data.</text>
</comment>
<gene>
    <name evidence="1" type="ORF">EVAR_59876_1</name>
</gene>
<keyword evidence="2" id="KW-1185">Reference proteome</keyword>
<sequence length="103" mass="11771">MPRTTGGCIYISEPHACPRSSIILCLFENRRFDAGARRPQMMTYTSFRSARSYPYSIKGTRAFEIQEPPPLLALNIHEYRDDTFTKFIRTTSSAEITCRCVPG</sequence>
<dbReference type="AlphaFoldDB" id="A0A4C1XNL0"/>
<reference evidence="1 2" key="1">
    <citation type="journal article" date="2019" name="Commun. Biol.">
        <title>The bagworm genome reveals a unique fibroin gene that provides high tensile strength.</title>
        <authorList>
            <person name="Kono N."/>
            <person name="Nakamura H."/>
            <person name="Ohtoshi R."/>
            <person name="Tomita M."/>
            <person name="Numata K."/>
            <person name="Arakawa K."/>
        </authorList>
    </citation>
    <scope>NUCLEOTIDE SEQUENCE [LARGE SCALE GENOMIC DNA]</scope>
</reference>
<protein>
    <submittedName>
        <fullName evidence="1">Uncharacterized protein</fullName>
    </submittedName>
</protein>
<name>A0A4C1XNL0_EUMVA</name>
<dbReference type="Proteomes" id="UP000299102">
    <property type="component" value="Unassembled WGS sequence"/>
</dbReference>
<dbReference type="EMBL" id="BGZK01000906">
    <property type="protein sequence ID" value="GBP64710.1"/>
    <property type="molecule type" value="Genomic_DNA"/>
</dbReference>
<evidence type="ECO:0000313" key="1">
    <source>
        <dbReference type="EMBL" id="GBP64710.1"/>
    </source>
</evidence>
<organism evidence="1 2">
    <name type="scientific">Eumeta variegata</name>
    <name type="common">Bagworm moth</name>
    <name type="synonym">Eumeta japonica</name>
    <dbReference type="NCBI Taxonomy" id="151549"/>
    <lineage>
        <taxon>Eukaryota</taxon>
        <taxon>Metazoa</taxon>
        <taxon>Ecdysozoa</taxon>
        <taxon>Arthropoda</taxon>
        <taxon>Hexapoda</taxon>
        <taxon>Insecta</taxon>
        <taxon>Pterygota</taxon>
        <taxon>Neoptera</taxon>
        <taxon>Endopterygota</taxon>
        <taxon>Lepidoptera</taxon>
        <taxon>Glossata</taxon>
        <taxon>Ditrysia</taxon>
        <taxon>Tineoidea</taxon>
        <taxon>Psychidae</taxon>
        <taxon>Oiketicinae</taxon>
        <taxon>Eumeta</taxon>
    </lineage>
</organism>